<accession>A0A179F6G7</accession>
<gene>
    <name evidence="3" type="ORF">VFPPC_16693</name>
</gene>
<feature type="transmembrane region" description="Helical" evidence="2">
    <location>
        <begin position="32"/>
        <end position="54"/>
    </location>
</feature>
<keyword evidence="2" id="KW-1133">Transmembrane helix</keyword>
<dbReference type="Proteomes" id="UP000078397">
    <property type="component" value="Unassembled WGS sequence"/>
</dbReference>
<keyword evidence="2" id="KW-0472">Membrane</keyword>
<dbReference type="InterPro" id="IPR008952">
    <property type="entry name" value="Tetraspanin_EC2_sf"/>
</dbReference>
<feature type="transmembrane region" description="Helical" evidence="2">
    <location>
        <begin position="74"/>
        <end position="95"/>
    </location>
</feature>
<feature type="transmembrane region" description="Helical" evidence="2">
    <location>
        <begin position="7"/>
        <end position="26"/>
    </location>
</feature>
<feature type="transmembrane region" description="Helical" evidence="2">
    <location>
        <begin position="170"/>
        <end position="196"/>
    </location>
</feature>
<dbReference type="KEGG" id="pchm:VFPPC_16693"/>
<dbReference type="EMBL" id="LSBJ02000001">
    <property type="protein sequence ID" value="OAQ61044.1"/>
    <property type="molecule type" value="Genomic_DNA"/>
</dbReference>
<proteinExistence type="predicted"/>
<evidence type="ECO:0000256" key="2">
    <source>
        <dbReference type="SAM" id="Phobius"/>
    </source>
</evidence>
<dbReference type="AlphaFoldDB" id="A0A179F6G7"/>
<dbReference type="RefSeq" id="XP_018138853.1">
    <property type="nucleotide sequence ID" value="XM_018294446.1"/>
</dbReference>
<comment type="caution">
    <text evidence="3">The sequence shown here is derived from an EMBL/GenBank/DDBJ whole genome shotgun (WGS) entry which is preliminary data.</text>
</comment>
<protein>
    <submittedName>
        <fullName evidence="3">Tetraspanin Tsp3</fullName>
    </submittedName>
</protein>
<sequence length="263" mass="29084">MFNPGIIYMLASVFLFAIAVVIHYHTNHLSLPLSPIITILSIILPITAFLNAYIYPNLLRSSHTFTSGSIATRLAPVVLQGLQAIVTAVLATLLFEGVVPSPALAFLIDYEWDKLYQAKDADYIMLIQNTYDCCGLNSVSDRAYPFFFVPGGSCAEVHARTRPCREPWTAALQVASGIDFGVVLVVGLMQMIGLLIMRERTAWWTALRTEDWKPFSETDDESARRLFTVPEESEDSSDRGESRRGYGAVEAVAGPSDEQRVDG</sequence>
<dbReference type="GO" id="GO:0016020">
    <property type="term" value="C:membrane"/>
    <property type="evidence" value="ECO:0007669"/>
    <property type="project" value="InterPro"/>
</dbReference>
<keyword evidence="2" id="KW-0812">Transmembrane</keyword>
<feature type="region of interest" description="Disordered" evidence="1">
    <location>
        <begin position="216"/>
        <end position="263"/>
    </location>
</feature>
<reference evidence="3 4" key="1">
    <citation type="journal article" date="2016" name="PLoS Pathog.">
        <title>Biosynthesis of antibiotic leucinostatins in bio-control fungus Purpureocillium lilacinum and their inhibition on phytophthora revealed by genome mining.</title>
        <authorList>
            <person name="Wang G."/>
            <person name="Liu Z."/>
            <person name="Lin R."/>
            <person name="Li E."/>
            <person name="Mao Z."/>
            <person name="Ling J."/>
            <person name="Yang Y."/>
            <person name="Yin W.B."/>
            <person name="Xie B."/>
        </authorList>
    </citation>
    <scope>NUCLEOTIDE SEQUENCE [LARGE SCALE GENOMIC DNA]</scope>
    <source>
        <strain evidence="3">170</strain>
    </source>
</reference>
<dbReference type="SUPFAM" id="SSF48652">
    <property type="entry name" value="Tetraspanin"/>
    <property type="match status" value="1"/>
</dbReference>
<evidence type="ECO:0000256" key="1">
    <source>
        <dbReference type="SAM" id="MobiDB-lite"/>
    </source>
</evidence>
<organism evidence="3 4">
    <name type="scientific">Pochonia chlamydosporia 170</name>
    <dbReference type="NCBI Taxonomy" id="1380566"/>
    <lineage>
        <taxon>Eukaryota</taxon>
        <taxon>Fungi</taxon>
        <taxon>Dikarya</taxon>
        <taxon>Ascomycota</taxon>
        <taxon>Pezizomycotina</taxon>
        <taxon>Sordariomycetes</taxon>
        <taxon>Hypocreomycetidae</taxon>
        <taxon>Hypocreales</taxon>
        <taxon>Clavicipitaceae</taxon>
        <taxon>Pochonia</taxon>
    </lineage>
</organism>
<evidence type="ECO:0000313" key="3">
    <source>
        <dbReference type="EMBL" id="OAQ61044.1"/>
    </source>
</evidence>
<dbReference type="STRING" id="1380566.A0A179F6G7"/>
<evidence type="ECO:0000313" key="4">
    <source>
        <dbReference type="Proteomes" id="UP000078397"/>
    </source>
</evidence>
<dbReference type="OrthoDB" id="71600at2759"/>
<keyword evidence="4" id="KW-1185">Reference proteome</keyword>
<dbReference type="GeneID" id="28858440"/>
<name>A0A179F6G7_METCM</name>